<accession>A0A6H5IFY4</accession>
<dbReference type="InterPro" id="IPR004119">
    <property type="entry name" value="EcKL"/>
</dbReference>
<sequence>MGSFKKEVDLYTTVFPEIMPHVSETKQHQQQQSKHAYVPQCFLGLEDEIIVLEDMAYSGFRMTNKFAPFDYEHCVVLMRTLGRFHAKSLIYETLEKRSLHDDFAHCMHETLWPVKGKRSTSMFDAAVKGLLALVDLMEGLNDEQKCILKGSIETLSRDHAKNLLPSRRFKNVLCHGDLWANNILYKYDDAGKPTACCLIDFQLARYNPPAHDILCFLQFSTSRTLRQERLADLLDVYYGSLSSSLAERSLEAGDIFPRTELDDSVEELGLMCKMHGALNIPIMLLEAATVSKYFVDEPQQLERVLYVDRTPLVTVQFEESPLYRERMCDALLELYDELYGRRSEGKDQ</sequence>
<dbReference type="EMBL" id="CADCXV010000785">
    <property type="protein sequence ID" value="CAB0035417.1"/>
    <property type="molecule type" value="Genomic_DNA"/>
</dbReference>
<protein>
    <recommendedName>
        <fullName evidence="1">CHK kinase-like domain-containing protein</fullName>
    </recommendedName>
</protein>
<name>A0A6H5IFY4_9HYME</name>
<dbReference type="OrthoDB" id="190089at2759"/>
<keyword evidence="3" id="KW-1185">Reference proteome</keyword>
<dbReference type="PANTHER" id="PTHR11012:SF48">
    <property type="entry name" value="CHK KINASE-LIKE DOMAIN-CONTAINING PROTEIN-RELATED"/>
    <property type="match status" value="1"/>
</dbReference>
<dbReference type="Gene3D" id="3.90.1200.10">
    <property type="match status" value="1"/>
</dbReference>
<dbReference type="PANTHER" id="PTHR11012">
    <property type="entry name" value="PROTEIN KINASE-LIKE DOMAIN-CONTAINING"/>
    <property type="match status" value="1"/>
</dbReference>
<dbReference type="InterPro" id="IPR015897">
    <property type="entry name" value="CHK_kinase-like"/>
</dbReference>
<dbReference type="Proteomes" id="UP000479190">
    <property type="component" value="Unassembled WGS sequence"/>
</dbReference>
<dbReference type="InterPro" id="IPR011009">
    <property type="entry name" value="Kinase-like_dom_sf"/>
</dbReference>
<feature type="domain" description="CHK kinase-like" evidence="1">
    <location>
        <begin position="50"/>
        <end position="247"/>
    </location>
</feature>
<evidence type="ECO:0000313" key="2">
    <source>
        <dbReference type="EMBL" id="CAB0035417.1"/>
    </source>
</evidence>
<proteinExistence type="predicted"/>
<dbReference type="AlphaFoldDB" id="A0A6H5IFY4"/>
<evidence type="ECO:0000259" key="1">
    <source>
        <dbReference type="SMART" id="SM00587"/>
    </source>
</evidence>
<dbReference type="Pfam" id="PF02958">
    <property type="entry name" value="EcKL"/>
    <property type="match status" value="1"/>
</dbReference>
<dbReference type="SMART" id="SM00587">
    <property type="entry name" value="CHK"/>
    <property type="match status" value="1"/>
</dbReference>
<evidence type="ECO:0000313" key="3">
    <source>
        <dbReference type="Proteomes" id="UP000479190"/>
    </source>
</evidence>
<gene>
    <name evidence="2" type="ORF">TBRA_LOCUS7314</name>
</gene>
<dbReference type="SUPFAM" id="SSF56112">
    <property type="entry name" value="Protein kinase-like (PK-like)"/>
    <property type="match status" value="1"/>
</dbReference>
<organism evidence="2 3">
    <name type="scientific">Trichogramma brassicae</name>
    <dbReference type="NCBI Taxonomy" id="86971"/>
    <lineage>
        <taxon>Eukaryota</taxon>
        <taxon>Metazoa</taxon>
        <taxon>Ecdysozoa</taxon>
        <taxon>Arthropoda</taxon>
        <taxon>Hexapoda</taxon>
        <taxon>Insecta</taxon>
        <taxon>Pterygota</taxon>
        <taxon>Neoptera</taxon>
        <taxon>Endopterygota</taxon>
        <taxon>Hymenoptera</taxon>
        <taxon>Apocrita</taxon>
        <taxon>Proctotrupomorpha</taxon>
        <taxon>Chalcidoidea</taxon>
        <taxon>Trichogrammatidae</taxon>
        <taxon>Trichogramma</taxon>
    </lineage>
</organism>
<reference evidence="2 3" key="1">
    <citation type="submission" date="2020-02" db="EMBL/GenBank/DDBJ databases">
        <authorList>
            <person name="Ferguson B K."/>
        </authorList>
    </citation>
    <scope>NUCLEOTIDE SEQUENCE [LARGE SCALE GENOMIC DNA]</scope>
</reference>